<evidence type="ECO:0000313" key="3">
    <source>
        <dbReference type="Proteomes" id="UP001428341"/>
    </source>
</evidence>
<feature type="compositionally biased region" description="Polar residues" evidence="1">
    <location>
        <begin position="214"/>
        <end position="224"/>
    </location>
</feature>
<name>A0AAP0ML90_9ROSI</name>
<evidence type="ECO:0000313" key="2">
    <source>
        <dbReference type="EMBL" id="KAK9214404.1"/>
    </source>
</evidence>
<keyword evidence="3" id="KW-1185">Reference proteome</keyword>
<reference evidence="2 3" key="1">
    <citation type="submission" date="2024-05" db="EMBL/GenBank/DDBJ databases">
        <title>Haplotype-resolved chromosome-level genome assembly of Huyou (Citrus changshanensis).</title>
        <authorList>
            <person name="Miao C."/>
            <person name="Chen W."/>
            <person name="Wu Y."/>
            <person name="Wang L."/>
            <person name="Zhao S."/>
            <person name="Grierson D."/>
            <person name="Xu C."/>
            <person name="Chen K."/>
        </authorList>
    </citation>
    <scope>NUCLEOTIDE SEQUENCE [LARGE SCALE GENOMIC DNA]</scope>
    <source>
        <strain evidence="2">01-14</strain>
        <tissue evidence="2">Leaf</tissue>
    </source>
</reference>
<feature type="region of interest" description="Disordered" evidence="1">
    <location>
        <begin position="176"/>
        <end position="236"/>
    </location>
</feature>
<dbReference type="EMBL" id="JBCGBO010000003">
    <property type="protein sequence ID" value="KAK9214404.1"/>
    <property type="molecule type" value="Genomic_DNA"/>
</dbReference>
<evidence type="ECO:0000256" key="1">
    <source>
        <dbReference type="SAM" id="MobiDB-lite"/>
    </source>
</evidence>
<dbReference type="AlphaFoldDB" id="A0AAP0ML90"/>
<accession>A0AAP0ML90</accession>
<proteinExistence type="predicted"/>
<comment type="caution">
    <text evidence="2">The sequence shown here is derived from an EMBL/GenBank/DDBJ whole genome shotgun (WGS) entry which is preliminary data.</text>
</comment>
<sequence length="330" mass="36065">MKSGSRYLSRGCLAGLLRTTVLSTVEMFLVRYPGHPRLWFRSGTSGTQVCVIRQAPQPVFSSRGSRQRLPIVVAVILGARFGWHAAVFRPTPPSSFISLAISGDSAAPLGDFPANCDSPWQLLSDLQLLLAIFQQTAAALGDFSVSHKPLVFFGERCGLKGTHVVRSSSVNSLRTESPSHISISEDEKSSPNVSNSGNLYPWSPPTRGVYRNSPRFSGTPSTHQSQKKAKPSTHVTRVHSSYRVPRSPSALISKSSYLHSLEAKRATLGYLERIKGRHNIPSYVQLRVPCVDEQLKCPSTDGIALHIDLFDLRLRCLSNLLLSGCLVTSG</sequence>
<gene>
    <name evidence="2" type="ORF">WN944_006396</name>
</gene>
<protein>
    <submittedName>
        <fullName evidence="2">Uncharacterized protein</fullName>
    </submittedName>
</protein>
<dbReference type="Proteomes" id="UP001428341">
    <property type="component" value="Unassembled WGS sequence"/>
</dbReference>
<organism evidence="2 3">
    <name type="scientific">Citrus x changshan-huyou</name>
    <dbReference type="NCBI Taxonomy" id="2935761"/>
    <lineage>
        <taxon>Eukaryota</taxon>
        <taxon>Viridiplantae</taxon>
        <taxon>Streptophyta</taxon>
        <taxon>Embryophyta</taxon>
        <taxon>Tracheophyta</taxon>
        <taxon>Spermatophyta</taxon>
        <taxon>Magnoliopsida</taxon>
        <taxon>eudicotyledons</taxon>
        <taxon>Gunneridae</taxon>
        <taxon>Pentapetalae</taxon>
        <taxon>rosids</taxon>
        <taxon>malvids</taxon>
        <taxon>Sapindales</taxon>
        <taxon>Rutaceae</taxon>
        <taxon>Aurantioideae</taxon>
        <taxon>Citrus</taxon>
    </lineage>
</organism>